<dbReference type="PANTHER" id="PTHR45589:SF1">
    <property type="entry name" value="WD REPEAT DOMAIN 62, ISOFORM G"/>
    <property type="match status" value="1"/>
</dbReference>
<dbReference type="PROSITE" id="PS00678">
    <property type="entry name" value="WD_REPEATS_1"/>
    <property type="match status" value="2"/>
</dbReference>
<dbReference type="Pfam" id="PF24782">
    <property type="entry name" value="WD40_MABP1-WDR62_2nd"/>
    <property type="match status" value="1"/>
</dbReference>
<dbReference type="InterPro" id="IPR015943">
    <property type="entry name" value="WD40/YVTN_repeat-like_dom_sf"/>
</dbReference>
<dbReference type="Gene3D" id="2.130.10.10">
    <property type="entry name" value="YVTN repeat-like/Quinoprotein amine dehydrogenase"/>
    <property type="match status" value="2"/>
</dbReference>
<evidence type="ECO:0000256" key="4">
    <source>
        <dbReference type="SAM" id="MobiDB-lite"/>
    </source>
</evidence>
<feature type="compositionally biased region" description="Polar residues" evidence="4">
    <location>
        <begin position="729"/>
        <end position="765"/>
    </location>
</feature>
<dbReference type="SMART" id="SM00320">
    <property type="entry name" value="WD40"/>
    <property type="match status" value="7"/>
</dbReference>
<dbReference type="AlphaFoldDB" id="A0A816W1M5"/>
<evidence type="ECO:0000256" key="1">
    <source>
        <dbReference type="ARBA" id="ARBA00022574"/>
    </source>
</evidence>
<feature type="compositionally biased region" description="Polar residues" evidence="4">
    <location>
        <begin position="671"/>
        <end position="683"/>
    </location>
</feature>
<name>A0A816W1M5_9BILA</name>
<dbReference type="PROSITE" id="PS50294">
    <property type="entry name" value="WD_REPEATS_REGION"/>
    <property type="match status" value="1"/>
</dbReference>
<evidence type="ECO:0000313" key="7">
    <source>
        <dbReference type="Proteomes" id="UP000663856"/>
    </source>
</evidence>
<evidence type="ECO:0000259" key="5">
    <source>
        <dbReference type="Pfam" id="PF24782"/>
    </source>
</evidence>
<dbReference type="PROSITE" id="PS50082">
    <property type="entry name" value="WD_REPEATS_2"/>
    <property type="match status" value="2"/>
</dbReference>
<comment type="caution">
    <text evidence="6">The sequence shown here is derived from an EMBL/GenBank/DDBJ whole genome shotgun (WGS) entry which is preliminary data.</text>
</comment>
<sequence length="949" mass="105745">MPVQITLNHMNFNSFPCVKLRWLVHLRDAASLRGHDAILGELKYKLFTDVVCGRGNCAGLTFTITVNGLIFQLDEQRKLCANRNLQEKTNCLAISDSYLVVGCEKGVIHILAVQTLESVMSVPLPHCLGVDTGFLTSINHIAQSQQPNISFPDTIVVCLDEDKSLLTCFYNDHSFYIWNIKNEQSIEKLVSHMYHSGCASGIETYSWTSTSPSTLRPLSFITCSSDNTVRFWSLNHDETDSSFASSQAANIVRRELMKIVYLEEDYSKLCDTQATQEKSESAPKLGGRCMKMAPDGLSLAIGDHIGNVRIFDMKTFKKIQLIQAHENEVLCVDYGQSTDMNVTFLASSSRDHFIHIFDASRDYQLVTTLVDHSAAVTAVRFIFSSITSNLQLISCSTDKSLVFRSISKNENGKYQFLRSHNIFEKQTLYDLTVDHSHEFIHTACQDRMIRVYNTQSGKRVRICKGSIGDSNGYLLKIDIDASGRYLATSSTNKYVCLWDTKTAECIASLCGHGEIVTDLKFSYDGRHLYTTTSDSCIFVWNIEELAVAPSSCLLTSSVSDEHQIQPTFPQNLSATPEPGLRQVGTEFIDSQLFSSSDKMICLQDDESVFSDEDDHTTSAAKVNSFFTINYDHEEPTVNPAVDGKVSKHKLERENSVSYRFRSQAKNIAESDTLSIPINTTQSDVPVTTSTSESTQPETMDNMETKLVPSKSPTSPKTCDNILGFKGRFRSSSTSLNKNPRNRATSASLSHSPVPSYAVSTSSSMRKISEAVSSRRRSTLSVGSLNTRTMSASKNLDLPITTVEQPKFDHVTVTHKAECPPNLAASSNVQISSPTKENLEKQQYPPSTSDVRTCTLNDNDNNIIEIKLQPSLSIPEPLINDPKQDDPIMNDDRMSTVKELNNALNQCLDKLENLYASVTQSSDVQDAALKQNINQIYIDIQKRITNNQQH</sequence>
<dbReference type="InterPro" id="IPR056162">
    <property type="entry name" value="WD40_MABP1-WDR62_2nd"/>
</dbReference>
<accession>A0A816W1M5</accession>
<dbReference type="PANTHER" id="PTHR45589">
    <property type="entry name" value="WD REPEAT DOMAIN 62, ISOFORM G"/>
    <property type="match status" value="1"/>
</dbReference>
<feature type="repeat" description="WD" evidence="3">
    <location>
        <begin position="467"/>
        <end position="508"/>
    </location>
</feature>
<feature type="domain" description="MABP1/WDR62 second WD40" evidence="5">
    <location>
        <begin position="202"/>
        <end position="542"/>
    </location>
</feature>
<feature type="compositionally biased region" description="Low complexity" evidence="4">
    <location>
        <begin position="684"/>
        <end position="698"/>
    </location>
</feature>
<feature type="region of interest" description="Disordered" evidence="4">
    <location>
        <begin position="671"/>
        <end position="776"/>
    </location>
</feature>
<dbReference type="Proteomes" id="UP000663856">
    <property type="component" value="Unassembled WGS sequence"/>
</dbReference>
<gene>
    <name evidence="6" type="ORF">WKI299_LOCUS27026</name>
</gene>
<protein>
    <recommendedName>
        <fullName evidence="5">MABP1/WDR62 second WD40 domain-containing protein</fullName>
    </recommendedName>
</protein>
<evidence type="ECO:0000313" key="6">
    <source>
        <dbReference type="EMBL" id="CAF2134765.1"/>
    </source>
</evidence>
<dbReference type="InterPro" id="IPR052779">
    <property type="entry name" value="WDR62"/>
</dbReference>
<dbReference type="InterPro" id="IPR019775">
    <property type="entry name" value="WD40_repeat_CS"/>
</dbReference>
<feature type="repeat" description="WD" evidence="3">
    <location>
        <begin position="509"/>
        <end position="550"/>
    </location>
</feature>
<dbReference type="SUPFAM" id="SSF50998">
    <property type="entry name" value="Quinoprotein alcohol dehydrogenase-like"/>
    <property type="match status" value="1"/>
</dbReference>
<reference evidence="6" key="1">
    <citation type="submission" date="2021-02" db="EMBL/GenBank/DDBJ databases">
        <authorList>
            <person name="Nowell W R."/>
        </authorList>
    </citation>
    <scope>NUCLEOTIDE SEQUENCE</scope>
</reference>
<organism evidence="6 7">
    <name type="scientific">Rotaria magnacalcarata</name>
    <dbReference type="NCBI Taxonomy" id="392030"/>
    <lineage>
        <taxon>Eukaryota</taxon>
        <taxon>Metazoa</taxon>
        <taxon>Spiralia</taxon>
        <taxon>Gnathifera</taxon>
        <taxon>Rotifera</taxon>
        <taxon>Eurotatoria</taxon>
        <taxon>Bdelloidea</taxon>
        <taxon>Philodinida</taxon>
        <taxon>Philodinidae</taxon>
        <taxon>Rotaria</taxon>
    </lineage>
</organism>
<dbReference type="EMBL" id="CAJNRF010011753">
    <property type="protein sequence ID" value="CAF2134765.1"/>
    <property type="molecule type" value="Genomic_DNA"/>
</dbReference>
<dbReference type="InterPro" id="IPR001680">
    <property type="entry name" value="WD40_rpt"/>
</dbReference>
<evidence type="ECO:0000256" key="3">
    <source>
        <dbReference type="PROSITE-ProRule" id="PRU00221"/>
    </source>
</evidence>
<dbReference type="InterPro" id="IPR011047">
    <property type="entry name" value="Quinoprotein_ADH-like_sf"/>
</dbReference>
<proteinExistence type="predicted"/>
<keyword evidence="1 3" id="KW-0853">WD repeat</keyword>
<evidence type="ECO:0000256" key="2">
    <source>
        <dbReference type="ARBA" id="ARBA00022737"/>
    </source>
</evidence>
<keyword evidence="2" id="KW-0677">Repeat</keyword>